<proteinExistence type="predicted"/>
<evidence type="ECO:0000313" key="2">
    <source>
        <dbReference type="EMBL" id="KAG6002673.1"/>
    </source>
</evidence>
<comment type="caution">
    <text evidence="2">The sequence shown here is derived from an EMBL/GenBank/DDBJ whole genome shotgun (WGS) entry which is preliminary data.</text>
</comment>
<dbReference type="Proteomes" id="UP000748025">
    <property type="component" value="Unassembled WGS sequence"/>
</dbReference>
<dbReference type="OrthoDB" id="5835755at2759"/>
<evidence type="ECO:0000313" key="3">
    <source>
        <dbReference type="Proteomes" id="UP000748025"/>
    </source>
</evidence>
<keyword evidence="3" id="KW-1185">Reference proteome</keyword>
<evidence type="ECO:0000256" key="1">
    <source>
        <dbReference type="SAM" id="MobiDB-lite"/>
    </source>
</evidence>
<protein>
    <submittedName>
        <fullName evidence="2">Uncharacterized protein</fullName>
    </submittedName>
</protein>
<accession>A0A9P7SZH1</accession>
<gene>
    <name evidence="2" type="ORF">E4U43_001077</name>
</gene>
<feature type="compositionally biased region" description="Polar residues" evidence="1">
    <location>
        <begin position="95"/>
        <end position="105"/>
    </location>
</feature>
<dbReference type="EMBL" id="SRPW01001330">
    <property type="protein sequence ID" value="KAG6002673.1"/>
    <property type="molecule type" value="Genomic_DNA"/>
</dbReference>
<reference evidence="2" key="1">
    <citation type="journal article" date="2020" name="bioRxiv">
        <title>Whole genome comparisons of ergot fungi reveals the divergence and evolution of species within the genus Claviceps are the result of varying mechanisms driving genome evolution and host range expansion.</title>
        <authorList>
            <person name="Wyka S.A."/>
            <person name="Mondo S.J."/>
            <person name="Liu M."/>
            <person name="Dettman J."/>
            <person name="Nalam V."/>
            <person name="Broders K.D."/>
        </authorList>
    </citation>
    <scope>NUCLEOTIDE SEQUENCE</scope>
    <source>
        <strain evidence="2">CCC 602</strain>
    </source>
</reference>
<organism evidence="2 3">
    <name type="scientific">Claviceps pusilla</name>
    <dbReference type="NCBI Taxonomy" id="123648"/>
    <lineage>
        <taxon>Eukaryota</taxon>
        <taxon>Fungi</taxon>
        <taxon>Dikarya</taxon>
        <taxon>Ascomycota</taxon>
        <taxon>Pezizomycotina</taxon>
        <taxon>Sordariomycetes</taxon>
        <taxon>Hypocreomycetidae</taxon>
        <taxon>Hypocreales</taxon>
        <taxon>Clavicipitaceae</taxon>
        <taxon>Claviceps</taxon>
    </lineage>
</organism>
<dbReference type="AlphaFoldDB" id="A0A9P7SZH1"/>
<feature type="non-terminal residue" evidence="2">
    <location>
        <position position="1"/>
    </location>
</feature>
<feature type="region of interest" description="Disordered" evidence="1">
    <location>
        <begin position="1"/>
        <end position="105"/>
    </location>
</feature>
<name>A0A9P7SZH1_9HYPO</name>
<sequence>HQHQHQHQHQQQQQQIRATSPANKLKAAGGAKTTHLRRIVALPGARSQESGVRSQEPGARSQEPGARSQEPGAEQPRAQKPGSHPAPAHLAHLFNTVSPMLNTGH</sequence>